<dbReference type="OrthoDB" id="1492465at2"/>
<accession>A0A3S3UJH6</accession>
<evidence type="ECO:0000313" key="3">
    <source>
        <dbReference type="Proteomes" id="UP000283128"/>
    </source>
</evidence>
<feature type="domain" description="SnoaL-like" evidence="1">
    <location>
        <begin position="17"/>
        <end position="140"/>
    </location>
</feature>
<dbReference type="InterPro" id="IPR032710">
    <property type="entry name" value="NTF2-like_dom_sf"/>
</dbReference>
<dbReference type="Proteomes" id="UP000283128">
    <property type="component" value="Unassembled WGS sequence"/>
</dbReference>
<dbReference type="AlphaFoldDB" id="A0A3S3UJH6"/>
<proteinExistence type="predicted"/>
<dbReference type="CDD" id="cd00531">
    <property type="entry name" value="NTF2_like"/>
    <property type="match status" value="1"/>
</dbReference>
<dbReference type="RefSeq" id="WP_127827299.1">
    <property type="nucleotide sequence ID" value="NZ_RZYA01000002.1"/>
</dbReference>
<comment type="caution">
    <text evidence="2">The sequence shown here is derived from an EMBL/GenBank/DDBJ whole genome shotgun (WGS) entry which is preliminary data.</text>
</comment>
<protein>
    <submittedName>
        <fullName evidence="2">Nuclear transport factor 2 family protein</fullName>
    </submittedName>
</protein>
<dbReference type="SUPFAM" id="SSF54427">
    <property type="entry name" value="NTF2-like"/>
    <property type="match status" value="1"/>
</dbReference>
<name>A0A3S3UJH6_9ACTN</name>
<dbReference type="EMBL" id="RZYA01000002">
    <property type="protein sequence ID" value="RVU28145.1"/>
    <property type="molecule type" value="Genomic_DNA"/>
</dbReference>
<organism evidence="2 3">
    <name type="scientific">Streptomyces antnestii</name>
    <dbReference type="NCBI Taxonomy" id="2494256"/>
    <lineage>
        <taxon>Bacteria</taxon>
        <taxon>Bacillati</taxon>
        <taxon>Actinomycetota</taxon>
        <taxon>Actinomycetes</taxon>
        <taxon>Kitasatosporales</taxon>
        <taxon>Streptomycetaceae</taxon>
        <taxon>Streptomyces</taxon>
    </lineage>
</organism>
<evidence type="ECO:0000313" key="2">
    <source>
        <dbReference type="EMBL" id="RVU28145.1"/>
    </source>
</evidence>
<dbReference type="Gene3D" id="3.10.450.50">
    <property type="match status" value="1"/>
</dbReference>
<gene>
    <name evidence="2" type="ORF">EOT10_07800</name>
</gene>
<sequence length="185" mass="20971">MKRFSGVTPTSEPASLRELSDRQRIHDVVLRYCRGVDRLDLDLVRSAYHPDGVDHHTGFSGPVDAYIAWLEPLLRAFDGTQHIIGNHYVELLGDEAVAETYGTAVHWGSPADDARLNFTSGFRYVDHLARRDGQWAIVERFAVREWTRSDAGVRMAPEADGPRPRRDGSDPLHILTRRVRRTARS</sequence>
<dbReference type="Pfam" id="PF13577">
    <property type="entry name" value="SnoaL_4"/>
    <property type="match status" value="1"/>
</dbReference>
<evidence type="ECO:0000259" key="1">
    <source>
        <dbReference type="Pfam" id="PF13577"/>
    </source>
</evidence>
<dbReference type="InterPro" id="IPR037401">
    <property type="entry name" value="SnoaL-like"/>
</dbReference>
<keyword evidence="3" id="KW-1185">Reference proteome</keyword>
<reference evidence="2 3" key="1">
    <citation type="submission" date="2019-01" db="EMBL/GenBank/DDBJ databases">
        <title>Genome sequences of Streptomyces and Rhizobium isolates collected from root and soil.</title>
        <authorList>
            <person name="Chhettri S."/>
            <person name="Sevigny J.L."/>
            <person name="Sen A."/>
            <person name="Ennis N."/>
            <person name="Tisa L."/>
        </authorList>
    </citation>
    <scope>NUCLEOTIDE SEQUENCE [LARGE SCALE GENOMIC DNA]</scope>
    <source>
        <strain evidence="2 3">San01</strain>
    </source>
</reference>